<dbReference type="InterPro" id="IPR006311">
    <property type="entry name" value="TAT_signal"/>
</dbReference>
<dbReference type="PROSITE" id="PS50933">
    <property type="entry name" value="CHRD"/>
    <property type="match status" value="1"/>
</dbReference>
<dbReference type="PROSITE" id="PS51318">
    <property type="entry name" value="TAT"/>
    <property type="match status" value="1"/>
</dbReference>
<evidence type="ECO:0000256" key="1">
    <source>
        <dbReference type="SAM" id="SignalP"/>
    </source>
</evidence>
<keyword evidence="4" id="KW-1185">Reference proteome</keyword>
<evidence type="ECO:0000313" key="3">
    <source>
        <dbReference type="EMBL" id="MDF2259871.1"/>
    </source>
</evidence>
<dbReference type="Pfam" id="PF11937">
    <property type="entry name" value="DUF3455"/>
    <property type="match status" value="1"/>
</dbReference>
<dbReference type="Pfam" id="PF07452">
    <property type="entry name" value="CHRD"/>
    <property type="match status" value="1"/>
</dbReference>
<sequence>MNRNKSRRTTVGISAAAFAAALAGTGVIFSSYSASADANTAATATTGNTATYYAASLVGANEVPKPGGPKVGDPHGRALEFLRIQGDRVQFAIKWSGIGAPTMAHIHAGARGVNGPVKVAFFEQTLPGSLNAVTGSVTVKDAKLLKDITAHPGDFYVNVHTAQFPGGAVRGQLHKVSPFAFGKALSSTEASVVNGRQIYACTKQPGGWAFTQNDVDARLGDDIHHSFVRPNAGPAQWRAADGSAVTGKVLGKTENGTGNVPELDLKATQKGEHGGLLSGTREVLRLNTVGGVAPAGSCDPHTQPKAAVPYHADYVFING</sequence>
<dbReference type="InterPro" id="IPR021851">
    <property type="entry name" value="DUF3455"/>
</dbReference>
<evidence type="ECO:0000259" key="2">
    <source>
        <dbReference type="PROSITE" id="PS50933"/>
    </source>
</evidence>
<proteinExistence type="predicted"/>
<dbReference type="InterPro" id="IPR010895">
    <property type="entry name" value="CHRD"/>
</dbReference>
<dbReference type="EMBL" id="JARHTQ010000026">
    <property type="protein sequence ID" value="MDF2259871.1"/>
    <property type="molecule type" value="Genomic_DNA"/>
</dbReference>
<feature type="chain" id="PRO_5046076161" evidence="1">
    <location>
        <begin position="37"/>
        <end position="319"/>
    </location>
</feature>
<organism evidence="3 4">
    <name type="scientific">Streptantibioticus ferralitis</name>
    <dbReference type="NCBI Taxonomy" id="236510"/>
    <lineage>
        <taxon>Bacteria</taxon>
        <taxon>Bacillati</taxon>
        <taxon>Actinomycetota</taxon>
        <taxon>Actinomycetes</taxon>
        <taxon>Kitasatosporales</taxon>
        <taxon>Streptomycetaceae</taxon>
        <taxon>Streptantibioticus</taxon>
    </lineage>
</organism>
<accession>A0ABT5Z7R8</accession>
<keyword evidence="1" id="KW-0732">Signal</keyword>
<protein>
    <submittedName>
        <fullName evidence="3">CHRD domain-containing protein</fullName>
    </submittedName>
</protein>
<feature type="domain" description="CHRD" evidence="2">
    <location>
        <begin position="49"/>
        <end position="178"/>
    </location>
</feature>
<comment type="caution">
    <text evidence="3">The sequence shown here is derived from an EMBL/GenBank/DDBJ whole genome shotgun (WGS) entry which is preliminary data.</text>
</comment>
<evidence type="ECO:0000313" key="4">
    <source>
        <dbReference type="Proteomes" id="UP001220022"/>
    </source>
</evidence>
<dbReference type="RefSeq" id="WP_275819884.1">
    <property type="nucleotide sequence ID" value="NZ_BAAANM010000002.1"/>
</dbReference>
<dbReference type="SMART" id="SM00754">
    <property type="entry name" value="CHRD"/>
    <property type="match status" value="1"/>
</dbReference>
<feature type="signal peptide" evidence="1">
    <location>
        <begin position="1"/>
        <end position="36"/>
    </location>
</feature>
<reference evidence="3 4" key="1">
    <citation type="submission" date="2023-03" db="EMBL/GenBank/DDBJ databases">
        <title>Draft genome sequence of type strain Streptomyces ferralitis JCM 14344.</title>
        <authorList>
            <person name="Klaysubun C."/>
            <person name="Duangmal K."/>
        </authorList>
    </citation>
    <scope>NUCLEOTIDE SEQUENCE [LARGE SCALE GENOMIC DNA]</scope>
    <source>
        <strain evidence="3 4">JCM 14344</strain>
    </source>
</reference>
<dbReference type="PANTHER" id="PTHR35567:SF1">
    <property type="entry name" value="CONSERVED FUNGAL PROTEIN (AFU_ORTHOLOGUE AFUA_1G14230)"/>
    <property type="match status" value="1"/>
</dbReference>
<dbReference type="PANTHER" id="PTHR35567">
    <property type="entry name" value="MALATE DEHYDROGENASE (AFU_ORTHOLOGUE AFUA_2G13800)"/>
    <property type="match status" value="1"/>
</dbReference>
<name>A0ABT5Z7R8_9ACTN</name>
<gene>
    <name evidence="3" type="ORF">P2L57_30330</name>
</gene>
<dbReference type="Proteomes" id="UP001220022">
    <property type="component" value="Unassembled WGS sequence"/>
</dbReference>